<keyword evidence="12" id="KW-1185">Reference proteome</keyword>
<keyword evidence="3" id="KW-0597">Phosphoprotein</keyword>
<dbReference type="InterPro" id="IPR020806">
    <property type="entry name" value="PKS_PP-bd"/>
</dbReference>
<accession>A0ABW7T192</accession>
<dbReference type="InterPro" id="IPR016035">
    <property type="entry name" value="Acyl_Trfase/lysoPLipase"/>
</dbReference>
<dbReference type="RefSeq" id="WP_397612221.1">
    <property type="nucleotide sequence ID" value="NZ_JBIRRB010000001.1"/>
</dbReference>
<proteinExistence type="predicted"/>
<dbReference type="InterPro" id="IPR001031">
    <property type="entry name" value="Thioesterase"/>
</dbReference>
<dbReference type="SMART" id="SM00825">
    <property type="entry name" value="PKS_KS"/>
    <property type="match status" value="1"/>
</dbReference>
<dbReference type="InterPro" id="IPR036291">
    <property type="entry name" value="NAD(P)-bd_dom_sf"/>
</dbReference>
<evidence type="ECO:0000259" key="9">
    <source>
        <dbReference type="PROSITE" id="PS50075"/>
    </source>
</evidence>
<dbReference type="SUPFAM" id="SSF55048">
    <property type="entry name" value="Probable ACP-binding domain of malonyl-CoA ACP transacylase"/>
    <property type="match status" value="1"/>
</dbReference>
<dbReference type="Gene3D" id="3.40.50.1820">
    <property type="entry name" value="alpha/beta hydrolase"/>
    <property type="match status" value="1"/>
</dbReference>
<dbReference type="InterPro" id="IPR014043">
    <property type="entry name" value="Acyl_transferase_dom"/>
</dbReference>
<dbReference type="PANTHER" id="PTHR43775:SF51">
    <property type="entry name" value="INACTIVE PHENOLPHTHIOCEROL SYNTHESIS POLYKETIDE SYNTHASE TYPE I PKS1-RELATED"/>
    <property type="match status" value="1"/>
</dbReference>
<organism evidence="11 12">
    <name type="scientific">Streptomyces abikoensis</name>
    <dbReference type="NCBI Taxonomy" id="97398"/>
    <lineage>
        <taxon>Bacteria</taxon>
        <taxon>Bacillati</taxon>
        <taxon>Actinomycetota</taxon>
        <taxon>Actinomycetes</taxon>
        <taxon>Kitasatosporales</taxon>
        <taxon>Streptomycetaceae</taxon>
        <taxon>Streptomyces</taxon>
    </lineage>
</organism>
<protein>
    <submittedName>
        <fullName evidence="11">Alpha/beta fold hydrolase</fullName>
    </submittedName>
</protein>
<sequence length="1776" mass="187842">MTEDAKTLEYLKRTTAALRETRKRLREVEERSREPIAIVGMACRYGGGVSSPEDLWDLVESGGDAVGAFPVDRGWDLAGLYDPDPDRVGTSYTRAGAFLEDIAGFDAGFFGISPREAQMVDPRQRMLLEVTWEAFERAGIVPRTVHGTPTGVFIGASGDDYLSLLDRSPDADGGYLLFANGNSVLSGRLAYVLGLQGPAVTVDTACSSSLVALHQACQALRAGECDMAITGGAALMVSPRLFVESSRQRALSADGRCKAFAEGADGTGWGEGVGVLLVERLSDARRNGRRVLAVVRGSAVNQDGASNGLTAPHGPSQERVIRAALAQAGLSVSEVDAVEAHGTGTRLGDPIEAQALLATYGRERAGGEPLWLGSVKSNIAHTQAASGVAGVIKMVMAMERGLLPRTLHVDEPSSHVDWSAGSVRLLTETRRWPETGRPRRAGVSSFGGAGTNAHVVLEYASEEPAEPEEPVADAVPPTLPWVLSGRSAPALRAYAGRLRELAAREAPDDLGDLGWSLAVSRSALPHRAVVVGRNREALLTGLTAVERGEDVGGVTQGVARSGMEAPVFVFPGHGAQWTGMGVRLLESSPVFEAELRRCADALEPHVGWSVIDVLRQEPGAPEADRVDVIQPVMFSVMVSLARLWQSYGVEPAAVVGHSQGEIAAAHVAGILTLEDAAAIVTERSRAMKSLSGMGMMMTAAMSADELRRRMGRFGDDLSVAAENGPNALTVSGTREAVEELLRELEQEGIRARRIRGVDFAAHSAQVEALREELLPAFAGVAPSDSGFPFFSTVTGDLLDAGELDAGYWFRNARETVRFEQAVRGLLGRGHESFIEMSPHPILVQSVQEIADVTETDVVVGGSLRRDDGDLDRFLLSVAEMHAHGVRVDWAAAFEGRPVRRVDLPTYPFQHERYWMDNARPAVSGVPTLDGRRYRIDFTHPVEILPPSLEGIWLVVVPAGLTEEEAVWVASSAEALTAHGAVVRTVELPVGGDAGPTAERWSEALGDQAPAGVLSMLALRPEQRLGGADAAQVAAAPAVLSRVLDNLGVRAPLWCASRGAVAVPDGDAPPDPSQARLWGVGRVTGVGGRPYGLVDLPHTVDEPVRRNLAGVLAQRAEDQVAVRASGVLARRLVRALPAGAGAGVRKPRGTVLVTGAIGDGIGERLAEWLGTAGAGHVLFALPPGASAPGLEVVRAMLAQAGAEAGVVACDIGDREALAGVLEEAGPALTAVVHVVGSMTADRVGAAHLDELLEDRELDAFVLLSLDAGLRAGEGREDAAAAWAFLDALARRRRARGAAACAVALDVPGEPAADDFRSGLAVAAVRQVIEHDETSLFVSTTDWELLSPGPGGQAPVPLFAGLAGSRWQGPGPGEETGETASLVGALEGLPADERERRITDLVRAQTAFVLDYPLVDGVIVSQRFVELGLDSLTSVQLSKRLSKATGLKLPAGVAFEYPTPVELARYLLAGLTGHGDVGAGERPVDLMVELFRQACEGGRATRAMGMLEQAADLRPGFDDIDEPASRPLPLRLAQGSEGPALICFTPFVTPAGGPQFVRIAAPFRGRRDVWVLPHPGFGKGEHLPRSRETLVRLHARTIRECVGDAPVVLVGHSSGGWVAQEVAAHLEGAGRPPVSLVLLDVYDPDVRHADAVFDELMAANSRYLRTLNVHSEELTAMARYLRLFEEWKEPVVISPAVLLRAGEQVFLEANGGESPAPPRHVNAVVEVPGSHMSMMHDHAGTTSEAMRAWLAGEVAPPQGGTGAHTAAEGKRSSRGETS</sequence>
<dbReference type="SMART" id="SM00823">
    <property type="entry name" value="PKS_PP"/>
    <property type="match status" value="1"/>
</dbReference>
<feature type="compositionally biased region" description="Basic and acidic residues" evidence="8">
    <location>
        <begin position="1765"/>
        <end position="1776"/>
    </location>
</feature>
<feature type="domain" description="Carrier" evidence="9">
    <location>
        <begin position="1394"/>
        <end position="1469"/>
    </location>
</feature>
<dbReference type="Pfam" id="PF16197">
    <property type="entry name" value="KAsynt_C_assoc"/>
    <property type="match status" value="1"/>
</dbReference>
<dbReference type="SMART" id="SM00824">
    <property type="entry name" value="PKS_TE"/>
    <property type="match status" value="1"/>
</dbReference>
<evidence type="ECO:0000256" key="6">
    <source>
        <dbReference type="ARBA" id="ARBA00023268"/>
    </source>
</evidence>
<dbReference type="InterPro" id="IPR006162">
    <property type="entry name" value="Ppantetheine_attach_site"/>
</dbReference>
<evidence type="ECO:0000256" key="4">
    <source>
        <dbReference type="ARBA" id="ARBA00022679"/>
    </source>
</evidence>
<dbReference type="Pfam" id="PF02801">
    <property type="entry name" value="Ketoacyl-synt_C"/>
    <property type="match status" value="1"/>
</dbReference>
<dbReference type="PROSITE" id="PS00606">
    <property type="entry name" value="KS3_1"/>
    <property type="match status" value="1"/>
</dbReference>
<keyword evidence="4" id="KW-0808">Transferase</keyword>
<evidence type="ECO:0000259" key="10">
    <source>
        <dbReference type="PROSITE" id="PS52004"/>
    </source>
</evidence>
<evidence type="ECO:0000256" key="8">
    <source>
        <dbReference type="SAM" id="MobiDB-lite"/>
    </source>
</evidence>
<dbReference type="CDD" id="cd08952">
    <property type="entry name" value="KR_1_SDR_x"/>
    <property type="match status" value="1"/>
</dbReference>
<keyword evidence="2" id="KW-0596">Phosphopantetheine</keyword>
<comment type="cofactor">
    <cofactor evidence="1">
        <name>pantetheine 4'-phosphate</name>
        <dbReference type="ChEBI" id="CHEBI:47942"/>
    </cofactor>
</comment>
<dbReference type="SUPFAM" id="SSF52151">
    <property type="entry name" value="FabD/lysophospholipase-like"/>
    <property type="match status" value="1"/>
</dbReference>
<dbReference type="SMART" id="SM00827">
    <property type="entry name" value="PKS_AT"/>
    <property type="match status" value="1"/>
</dbReference>
<dbReference type="InterPro" id="IPR001227">
    <property type="entry name" value="Ac_transferase_dom_sf"/>
</dbReference>
<evidence type="ECO:0000256" key="3">
    <source>
        <dbReference type="ARBA" id="ARBA00022553"/>
    </source>
</evidence>
<dbReference type="Gene3D" id="3.40.50.720">
    <property type="entry name" value="NAD(P)-binding Rossmann-like Domain"/>
    <property type="match status" value="1"/>
</dbReference>
<dbReference type="PROSITE" id="PS00012">
    <property type="entry name" value="PHOSPHOPANTETHEINE"/>
    <property type="match status" value="1"/>
</dbReference>
<dbReference type="InterPro" id="IPR029058">
    <property type="entry name" value="AB_hydrolase_fold"/>
</dbReference>
<dbReference type="InterPro" id="IPR009081">
    <property type="entry name" value="PP-bd_ACP"/>
</dbReference>
<dbReference type="InterPro" id="IPR032821">
    <property type="entry name" value="PKS_assoc"/>
</dbReference>
<dbReference type="InterPro" id="IPR016039">
    <property type="entry name" value="Thiolase-like"/>
</dbReference>
<dbReference type="SUPFAM" id="SSF51735">
    <property type="entry name" value="NAD(P)-binding Rossmann-fold domains"/>
    <property type="match status" value="2"/>
</dbReference>
<dbReference type="SUPFAM" id="SSF53474">
    <property type="entry name" value="alpha/beta-Hydrolases"/>
    <property type="match status" value="1"/>
</dbReference>
<evidence type="ECO:0000313" key="12">
    <source>
        <dbReference type="Proteomes" id="UP001611162"/>
    </source>
</evidence>
<gene>
    <name evidence="11" type="ORF">ACH4TF_05160</name>
</gene>
<dbReference type="Gene3D" id="3.40.366.10">
    <property type="entry name" value="Malonyl-Coenzyme A Acyl Carrier Protein, domain 2"/>
    <property type="match status" value="1"/>
</dbReference>
<comment type="caution">
    <text evidence="11">The sequence shown here is derived from an EMBL/GenBank/DDBJ whole genome shotgun (WGS) entry which is preliminary data.</text>
</comment>
<keyword evidence="6" id="KW-0511">Multifunctional enzyme</keyword>
<dbReference type="Pfam" id="PF08659">
    <property type="entry name" value="KR"/>
    <property type="match status" value="1"/>
</dbReference>
<dbReference type="InterPro" id="IPR016036">
    <property type="entry name" value="Malonyl_transacylase_ACP-bd"/>
</dbReference>
<dbReference type="Gene3D" id="3.40.50.11460">
    <property type="match status" value="1"/>
</dbReference>
<dbReference type="InterPro" id="IPR014031">
    <property type="entry name" value="Ketoacyl_synth_C"/>
</dbReference>
<dbReference type="EMBL" id="JBIRRB010000001">
    <property type="protein sequence ID" value="MFI0909832.1"/>
    <property type="molecule type" value="Genomic_DNA"/>
</dbReference>
<evidence type="ECO:0000256" key="5">
    <source>
        <dbReference type="ARBA" id="ARBA00023194"/>
    </source>
</evidence>
<keyword evidence="7" id="KW-0012">Acyltransferase</keyword>
<dbReference type="Pfam" id="PF00975">
    <property type="entry name" value="Thioesterase"/>
    <property type="match status" value="1"/>
</dbReference>
<evidence type="ECO:0000313" key="11">
    <source>
        <dbReference type="EMBL" id="MFI0909832.1"/>
    </source>
</evidence>
<dbReference type="InterPro" id="IPR013968">
    <property type="entry name" value="PKS_KR"/>
</dbReference>
<evidence type="ECO:0000256" key="1">
    <source>
        <dbReference type="ARBA" id="ARBA00001957"/>
    </source>
</evidence>
<evidence type="ECO:0000256" key="7">
    <source>
        <dbReference type="ARBA" id="ARBA00023315"/>
    </source>
</evidence>
<dbReference type="Pfam" id="PF00698">
    <property type="entry name" value="Acyl_transf_1"/>
    <property type="match status" value="1"/>
</dbReference>
<feature type="region of interest" description="Disordered" evidence="8">
    <location>
        <begin position="1752"/>
        <end position="1776"/>
    </location>
</feature>
<dbReference type="GO" id="GO:0016787">
    <property type="term" value="F:hydrolase activity"/>
    <property type="evidence" value="ECO:0007669"/>
    <property type="project" value="UniProtKB-KW"/>
</dbReference>
<dbReference type="InterPro" id="IPR020841">
    <property type="entry name" value="PKS_Beta-ketoAc_synthase_dom"/>
</dbReference>
<feature type="domain" description="Ketosynthase family 3 (KS3)" evidence="10">
    <location>
        <begin position="33"/>
        <end position="459"/>
    </location>
</feature>
<dbReference type="SMART" id="SM01294">
    <property type="entry name" value="PKS_PP_betabranch"/>
    <property type="match status" value="1"/>
</dbReference>
<dbReference type="InterPro" id="IPR036736">
    <property type="entry name" value="ACP-like_sf"/>
</dbReference>
<dbReference type="InterPro" id="IPR018201">
    <property type="entry name" value="Ketoacyl_synth_AS"/>
</dbReference>
<dbReference type="InterPro" id="IPR020802">
    <property type="entry name" value="TesA-like"/>
</dbReference>
<keyword evidence="5" id="KW-0045">Antibiotic biosynthesis</keyword>
<dbReference type="Pfam" id="PF08990">
    <property type="entry name" value="Docking"/>
    <property type="match status" value="1"/>
</dbReference>
<dbReference type="Pfam" id="PF00550">
    <property type="entry name" value="PP-binding"/>
    <property type="match status" value="1"/>
</dbReference>
<dbReference type="Proteomes" id="UP001611162">
    <property type="component" value="Unassembled WGS sequence"/>
</dbReference>
<dbReference type="Gene3D" id="1.10.1200.10">
    <property type="entry name" value="ACP-like"/>
    <property type="match status" value="1"/>
</dbReference>
<dbReference type="PROSITE" id="PS52004">
    <property type="entry name" value="KS3_2"/>
    <property type="match status" value="1"/>
</dbReference>
<dbReference type="SUPFAM" id="SSF53901">
    <property type="entry name" value="Thiolase-like"/>
    <property type="match status" value="1"/>
</dbReference>
<dbReference type="Gene3D" id="3.40.47.10">
    <property type="match status" value="1"/>
</dbReference>
<evidence type="ECO:0000256" key="2">
    <source>
        <dbReference type="ARBA" id="ARBA00022450"/>
    </source>
</evidence>
<dbReference type="Pfam" id="PF00109">
    <property type="entry name" value="ketoacyl-synt"/>
    <property type="match status" value="1"/>
</dbReference>
<dbReference type="InterPro" id="IPR050091">
    <property type="entry name" value="PKS_NRPS_Biosynth_Enz"/>
</dbReference>
<dbReference type="InterPro" id="IPR015083">
    <property type="entry name" value="NorB/c/GfsB-D-like_docking"/>
</dbReference>
<dbReference type="SMART" id="SM00822">
    <property type="entry name" value="PKS_KR"/>
    <property type="match status" value="1"/>
</dbReference>
<name>A0ABW7T192_9ACTN</name>
<reference evidence="11 12" key="1">
    <citation type="submission" date="2024-10" db="EMBL/GenBank/DDBJ databases">
        <title>The Natural Products Discovery Center: Release of the First 8490 Sequenced Strains for Exploring Actinobacteria Biosynthetic Diversity.</title>
        <authorList>
            <person name="Kalkreuter E."/>
            <person name="Kautsar S.A."/>
            <person name="Yang D."/>
            <person name="Bader C.D."/>
            <person name="Teijaro C.N."/>
            <person name="Fluegel L."/>
            <person name="Davis C.M."/>
            <person name="Simpson J.R."/>
            <person name="Lauterbach L."/>
            <person name="Steele A.D."/>
            <person name="Gui C."/>
            <person name="Meng S."/>
            <person name="Li G."/>
            <person name="Viehrig K."/>
            <person name="Ye F."/>
            <person name="Su P."/>
            <person name="Kiefer A.F."/>
            <person name="Nichols A."/>
            <person name="Cepeda A.J."/>
            <person name="Yan W."/>
            <person name="Fan B."/>
            <person name="Jiang Y."/>
            <person name="Adhikari A."/>
            <person name="Zheng C.-J."/>
            <person name="Schuster L."/>
            <person name="Cowan T.M."/>
            <person name="Smanski M.J."/>
            <person name="Chevrette M.G."/>
            <person name="De Carvalho L.P.S."/>
            <person name="Shen B."/>
        </authorList>
    </citation>
    <scope>NUCLEOTIDE SEQUENCE [LARGE SCALE GENOMIC DNA]</scope>
    <source>
        <strain evidence="11 12">NPDC020979</strain>
    </source>
</reference>
<dbReference type="InterPro" id="IPR014030">
    <property type="entry name" value="Ketoacyl_synth_N"/>
</dbReference>
<dbReference type="PROSITE" id="PS50075">
    <property type="entry name" value="CARRIER"/>
    <property type="match status" value="1"/>
</dbReference>
<dbReference type="InterPro" id="IPR057326">
    <property type="entry name" value="KR_dom"/>
</dbReference>
<keyword evidence="11" id="KW-0378">Hydrolase</keyword>
<dbReference type="CDD" id="cd00833">
    <property type="entry name" value="PKS"/>
    <property type="match status" value="1"/>
</dbReference>
<dbReference type="Gene3D" id="3.30.70.3290">
    <property type="match status" value="1"/>
</dbReference>
<dbReference type="PANTHER" id="PTHR43775">
    <property type="entry name" value="FATTY ACID SYNTHASE"/>
    <property type="match status" value="1"/>
</dbReference>